<dbReference type="GeneID" id="5176723"/>
<feature type="transmembrane region" description="Helical" evidence="1">
    <location>
        <begin position="21"/>
        <end position="42"/>
    </location>
</feature>
<reference evidence="2 3" key="4">
    <citation type="journal article" date="2005" name="J. Mol. Biol.">
        <title>Genome comparison of Pseudomonas aeruginosa large phages.</title>
        <authorList>
            <person name="Hertveldt K."/>
            <person name="Lavigne R."/>
            <person name="Pleteneva E."/>
            <person name="Sernova N."/>
            <person name="Kurochkina L."/>
            <person name="Korchevskii R."/>
            <person name="Robben J."/>
            <person name="Mesyanzhinov V."/>
            <person name="Krylov V.N."/>
            <person name="Volckaert G."/>
        </authorList>
    </citation>
    <scope>NUCLEOTIDE SEQUENCE</scope>
</reference>
<sequence>MTTSNDKAKTTNKSFTGERKEGFAATTVAGIVGGVLGAAAHFNGTKNIGSSLIAGAAGVTVGWAAGRLVSPVQHLGTPATILGSAWSGLLGASIAITAGELAGSVMGAAQEALPSAGE</sequence>
<keyword evidence="1" id="KW-1133">Transmembrane helix</keyword>
<reference evidence="2 3" key="3">
    <citation type="journal article" date="2004" name="Bioinformatics">
        <title>PHIRE, a deterministic approach to reveal regulatory elements in bacteriophage genomes.</title>
        <authorList>
            <person name="Lavigne R."/>
            <person name="Sun W.D."/>
            <person name="Volckaert G."/>
        </authorList>
    </citation>
    <scope>NUCLEOTIDE SEQUENCE [LARGE SCALE GENOMIC DNA]</scope>
</reference>
<name>Q2Z0Z9_9CAUD</name>
<reference evidence="2 3" key="1">
    <citation type="journal article" date="2002" name="Genetika">
        <title>Phenogenetic characterization of a group of giant Phi KZ-like bacteriophages of Pseudomonas aeruginosa].</title>
        <authorList>
            <person name="Burkal'tseva M.V."/>
            <person name="Krylov V.N."/>
            <person name="Pleteneva E.A."/>
            <person name="Shaburova O.V."/>
            <person name="Krylov S.V."/>
            <person name="Volckaert G."/>
            <person name="Sykilinda N.N."/>
            <person name="Kurochkina L.P."/>
            <person name="Mesyanzhinov V.V."/>
        </authorList>
    </citation>
    <scope>NUCLEOTIDE SEQUENCE [LARGE SCALE GENOMIC DNA]</scope>
</reference>
<dbReference type="RefSeq" id="YP_418115.1">
    <property type="nucleotide sequence ID" value="NC_007623.1"/>
</dbReference>
<accession>Q2Z0Z9</accession>
<protein>
    <submittedName>
        <fullName evidence="2">Uncharacterized protein</fullName>
    </submittedName>
</protein>
<feature type="transmembrane region" description="Helical" evidence="1">
    <location>
        <begin position="48"/>
        <end position="66"/>
    </location>
</feature>
<evidence type="ECO:0000256" key="1">
    <source>
        <dbReference type="SAM" id="Phobius"/>
    </source>
</evidence>
<reference evidence="2 3" key="2">
    <citation type="journal article" date="2003" name="Res. Microbiol.">
        <title>Myoviridae bacteriophages of Pseudomonas aeruginosa: a long and complex evolutionary pathway.</title>
        <authorList>
            <person name="Krylov V.N."/>
            <person name="Pleteneva E.A."/>
            <person name="Bourkalsteva M.V."/>
            <person name="Shaburova O.V."/>
            <person name="Volckaert G."/>
            <person name="Sykilinda N.N."/>
            <person name="Kurochkina L.P."/>
            <person name="Mesyanzhinov V.V."/>
        </authorList>
    </citation>
    <scope>NUCLEOTIDE SEQUENCE [LARGE SCALE GENOMIC DNA]</scope>
</reference>
<dbReference type="KEGG" id="vg:5176723"/>
<keyword evidence="1" id="KW-0812">Transmembrane</keyword>
<evidence type="ECO:0000313" key="3">
    <source>
        <dbReference type="Proteomes" id="UP000001239"/>
    </source>
</evidence>
<dbReference type="Proteomes" id="UP000001239">
    <property type="component" value="Segment"/>
</dbReference>
<organism evidence="2 3">
    <name type="scientific">Pseudomonas phage EL</name>
    <dbReference type="NCBI Taxonomy" id="273133"/>
    <lineage>
        <taxon>Viruses</taxon>
        <taxon>Duplodnaviria</taxon>
        <taxon>Heunggongvirae</taxon>
        <taxon>Uroviricota</taxon>
        <taxon>Caudoviricetes</taxon>
        <taxon>Chimalliviridae</taxon>
        <taxon>Elvirus</taxon>
        <taxon>Elvirus EL</taxon>
    </lineage>
</organism>
<proteinExistence type="predicted"/>
<keyword evidence="1" id="KW-0472">Membrane</keyword>
<keyword evidence="3" id="KW-1185">Reference proteome</keyword>
<evidence type="ECO:0000313" key="2">
    <source>
        <dbReference type="EMBL" id="CAG27176.1"/>
    </source>
</evidence>
<dbReference type="EMBL" id="AJ697969">
    <property type="protein sequence ID" value="CAG27176.1"/>
    <property type="molecule type" value="Genomic_DNA"/>
</dbReference>